<comment type="caution">
    <text evidence="1">The sequence shown here is derived from an EMBL/GenBank/DDBJ whole genome shotgun (WGS) entry which is preliminary data.</text>
</comment>
<name>A0A2U1ASC9_9BACT</name>
<dbReference type="RefSeq" id="WP_116884700.1">
    <property type="nucleotide sequence ID" value="NZ_CALXNT010000015.1"/>
</dbReference>
<dbReference type="GeneID" id="78295991"/>
<sequence length="115" mass="12198">MNPIRSRFATSLLLLGALLLALSEVVHPLFHHSPACGEAVQAVTETVLDTDSGHTALTPGLKFCPVCSGIFSAAEPPAARSVTFADHPGFQTPLNTAEPDTAPYFRLRARAPPFC</sequence>
<reference evidence="1 2" key="1">
    <citation type="submission" date="2018-04" db="EMBL/GenBank/DDBJ databases">
        <title>Genomic Encyclopedia of Type Strains, Phase IV (KMG-IV): sequencing the most valuable type-strain genomes for metagenomic binning, comparative biology and taxonomic classification.</title>
        <authorList>
            <person name="Goeker M."/>
        </authorList>
    </citation>
    <scope>NUCLEOTIDE SEQUENCE [LARGE SCALE GENOMIC DNA]</scope>
    <source>
        <strain evidence="1 2">DSM 14823</strain>
    </source>
</reference>
<evidence type="ECO:0000313" key="1">
    <source>
        <dbReference type="EMBL" id="PVY39339.1"/>
    </source>
</evidence>
<keyword evidence="2" id="KW-1185">Reference proteome</keyword>
<evidence type="ECO:0008006" key="3">
    <source>
        <dbReference type="Google" id="ProtNLM"/>
    </source>
</evidence>
<accession>A0A2U1ASC9</accession>
<gene>
    <name evidence="1" type="ORF">C8D82_12113</name>
</gene>
<proteinExistence type="predicted"/>
<protein>
    <recommendedName>
        <fullName evidence="3">DUF2946 domain-containing protein</fullName>
    </recommendedName>
</protein>
<organism evidence="1 2">
    <name type="scientific">Victivallis vadensis</name>
    <dbReference type="NCBI Taxonomy" id="172901"/>
    <lineage>
        <taxon>Bacteria</taxon>
        <taxon>Pseudomonadati</taxon>
        <taxon>Lentisphaerota</taxon>
        <taxon>Lentisphaeria</taxon>
        <taxon>Victivallales</taxon>
        <taxon>Victivallaceae</taxon>
        <taxon>Victivallis</taxon>
    </lineage>
</organism>
<dbReference type="AlphaFoldDB" id="A0A2U1ASC9"/>
<dbReference type="EMBL" id="QEKH01000021">
    <property type="protein sequence ID" value="PVY39339.1"/>
    <property type="molecule type" value="Genomic_DNA"/>
</dbReference>
<evidence type="ECO:0000313" key="2">
    <source>
        <dbReference type="Proteomes" id="UP000245959"/>
    </source>
</evidence>
<dbReference type="Proteomes" id="UP000245959">
    <property type="component" value="Unassembled WGS sequence"/>
</dbReference>